<dbReference type="AlphaFoldDB" id="A0AAV4W8M3"/>
<evidence type="ECO:0000313" key="2">
    <source>
        <dbReference type="Proteomes" id="UP001054945"/>
    </source>
</evidence>
<evidence type="ECO:0000313" key="1">
    <source>
        <dbReference type="EMBL" id="GIY78286.1"/>
    </source>
</evidence>
<keyword evidence="2" id="KW-1185">Reference proteome</keyword>
<accession>A0AAV4W8M3</accession>
<dbReference type="EMBL" id="BPLR01015737">
    <property type="protein sequence ID" value="GIY78286.1"/>
    <property type="molecule type" value="Genomic_DNA"/>
</dbReference>
<dbReference type="Proteomes" id="UP001054945">
    <property type="component" value="Unassembled WGS sequence"/>
</dbReference>
<proteinExistence type="predicted"/>
<sequence length="74" mass="8277">MHGNNNNDFTPPMCLSFRQPSILTPTHQLIPKSVTDALSLKRGNTALPKLRKQSNLRNLETLDSLRGTYLPVCT</sequence>
<gene>
    <name evidence="1" type="ORF">CEXT_557681</name>
</gene>
<name>A0AAV4W8M3_CAEEX</name>
<protein>
    <submittedName>
        <fullName evidence="1">Uncharacterized protein</fullName>
    </submittedName>
</protein>
<comment type="caution">
    <text evidence="1">The sequence shown here is derived from an EMBL/GenBank/DDBJ whole genome shotgun (WGS) entry which is preliminary data.</text>
</comment>
<organism evidence="1 2">
    <name type="scientific">Caerostris extrusa</name>
    <name type="common">Bark spider</name>
    <name type="synonym">Caerostris bankana</name>
    <dbReference type="NCBI Taxonomy" id="172846"/>
    <lineage>
        <taxon>Eukaryota</taxon>
        <taxon>Metazoa</taxon>
        <taxon>Ecdysozoa</taxon>
        <taxon>Arthropoda</taxon>
        <taxon>Chelicerata</taxon>
        <taxon>Arachnida</taxon>
        <taxon>Araneae</taxon>
        <taxon>Araneomorphae</taxon>
        <taxon>Entelegynae</taxon>
        <taxon>Araneoidea</taxon>
        <taxon>Araneidae</taxon>
        <taxon>Caerostris</taxon>
    </lineage>
</organism>
<reference evidence="1 2" key="1">
    <citation type="submission" date="2021-06" db="EMBL/GenBank/DDBJ databases">
        <title>Caerostris extrusa draft genome.</title>
        <authorList>
            <person name="Kono N."/>
            <person name="Arakawa K."/>
        </authorList>
    </citation>
    <scope>NUCLEOTIDE SEQUENCE [LARGE SCALE GENOMIC DNA]</scope>
</reference>